<dbReference type="GO" id="GO:0003729">
    <property type="term" value="F:mRNA binding"/>
    <property type="evidence" value="ECO:0007669"/>
    <property type="project" value="InterPro"/>
</dbReference>
<dbReference type="Proteomes" id="UP000856022">
    <property type="component" value="Unassembled WGS sequence"/>
</dbReference>
<dbReference type="RefSeq" id="WP_024699799.1">
    <property type="nucleotide sequence ID" value="NZ_CP060091.1"/>
</dbReference>
<dbReference type="Pfam" id="PF07927">
    <property type="entry name" value="HicA_toxin"/>
    <property type="match status" value="1"/>
</dbReference>
<comment type="caution">
    <text evidence="8">The sequence shown here is derived from an EMBL/GenBank/DDBJ whole genome shotgun (WGS) entry which is preliminary data.</text>
</comment>
<evidence type="ECO:0000313" key="8">
    <source>
        <dbReference type="EMBL" id="HAS6680002.1"/>
    </source>
</evidence>
<reference evidence="8" key="1">
    <citation type="journal article" date="2018" name="Genome Biol.">
        <title>SKESA: strategic k-mer extension for scrupulous assemblies.</title>
        <authorList>
            <person name="Souvorov A."/>
            <person name="Agarwala R."/>
            <person name="Lipman D.J."/>
        </authorList>
    </citation>
    <scope>NUCLEOTIDE SEQUENCE</scope>
    <source>
        <strain evidence="8">1930</strain>
    </source>
</reference>
<keyword evidence="7" id="KW-0346">Stress response</keyword>
<dbReference type="Gene3D" id="3.30.920.30">
    <property type="entry name" value="Hypothetical protein"/>
    <property type="match status" value="1"/>
</dbReference>
<dbReference type="InterPro" id="IPR038570">
    <property type="entry name" value="HicA_sf"/>
</dbReference>
<organism evidence="8">
    <name type="scientific">Vibrio parahaemolyticus</name>
    <dbReference type="NCBI Taxonomy" id="670"/>
    <lineage>
        <taxon>Bacteria</taxon>
        <taxon>Pseudomonadati</taxon>
        <taxon>Pseudomonadota</taxon>
        <taxon>Gammaproteobacteria</taxon>
        <taxon>Vibrionales</taxon>
        <taxon>Vibrionaceae</taxon>
        <taxon>Vibrio</taxon>
    </lineage>
</organism>
<keyword evidence="6" id="KW-0694">RNA-binding</keyword>
<dbReference type="GO" id="GO:0004519">
    <property type="term" value="F:endonuclease activity"/>
    <property type="evidence" value="ECO:0007669"/>
    <property type="project" value="UniProtKB-KW"/>
</dbReference>
<evidence type="ECO:0000256" key="7">
    <source>
        <dbReference type="ARBA" id="ARBA00023016"/>
    </source>
</evidence>
<dbReference type="GO" id="GO:0016787">
    <property type="term" value="F:hydrolase activity"/>
    <property type="evidence" value="ECO:0007669"/>
    <property type="project" value="UniProtKB-KW"/>
</dbReference>
<proteinExistence type="inferred from homology"/>
<protein>
    <submittedName>
        <fullName evidence="8">Addiction module toxin, HicA family</fullName>
    </submittedName>
</protein>
<dbReference type="SUPFAM" id="SSF54786">
    <property type="entry name" value="YcfA/nrd intein domain"/>
    <property type="match status" value="1"/>
</dbReference>
<comment type="similarity">
    <text evidence="1">Belongs to the HicA mRNA interferase family.</text>
</comment>
<dbReference type="AlphaFoldDB" id="A0A8H9MXW1"/>
<accession>A0A8H9MXW1</accession>
<evidence type="ECO:0000256" key="6">
    <source>
        <dbReference type="ARBA" id="ARBA00022884"/>
    </source>
</evidence>
<evidence type="ECO:0000256" key="2">
    <source>
        <dbReference type="ARBA" id="ARBA00022649"/>
    </source>
</evidence>
<dbReference type="EMBL" id="DACQKT010000022">
    <property type="protein sequence ID" value="HAS6680002.1"/>
    <property type="molecule type" value="Genomic_DNA"/>
</dbReference>
<evidence type="ECO:0000256" key="4">
    <source>
        <dbReference type="ARBA" id="ARBA00022759"/>
    </source>
</evidence>
<name>A0A8H9MXW1_VIBPH</name>
<reference evidence="8" key="2">
    <citation type="submission" date="2019-12" db="EMBL/GenBank/DDBJ databases">
        <authorList>
            <consortium name="NCBI Pathogen Detection Project"/>
        </authorList>
    </citation>
    <scope>NUCLEOTIDE SEQUENCE</scope>
    <source>
        <strain evidence="8">1930</strain>
    </source>
</reference>
<gene>
    <name evidence="8" type="ORF">I7278_24795</name>
</gene>
<keyword evidence="5" id="KW-0378">Hydrolase</keyword>
<evidence type="ECO:0000256" key="3">
    <source>
        <dbReference type="ARBA" id="ARBA00022722"/>
    </source>
</evidence>
<evidence type="ECO:0000256" key="1">
    <source>
        <dbReference type="ARBA" id="ARBA00006620"/>
    </source>
</evidence>
<keyword evidence="4" id="KW-0255">Endonuclease</keyword>
<evidence type="ECO:0000256" key="5">
    <source>
        <dbReference type="ARBA" id="ARBA00022801"/>
    </source>
</evidence>
<keyword evidence="3" id="KW-0540">Nuclease</keyword>
<sequence>MKSKDLIDELLAAGCEFVRHGKGSHQIWRSPITGKKFPVPHPKGSLPIGTVRSIKKDAGI</sequence>
<dbReference type="InterPro" id="IPR012933">
    <property type="entry name" value="HicA_mRNA_interferase"/>
</dbReference>
<keyword evidence="2" id="KW-1277">Toxin-antitoxin system</keyword>